<sequence length="146" mass="15895">MMDALLKGTLPEERIKERSQKLERRKAQAEEILATIDEPPPVLHPSMAVVYRERVTALHDALQQDATRLEAADLIRSLIERIVLTPVNGALRVELFGDLAGILTIAAGAKQKSPTVAGSGSVLASQVKMVAGACKHRYRQSLAFSI</sequence>
<comment type="caution">
    <text evidence="2">The sequence shown here is derived from an EMBL/GenBank/DDBJ whole genome shotgun (WGS) entry which is preliminary data.</text>
</comment>
<evidence type="ECO:0000313" key="3">
    <source>
        <dbReference type="Proteomes" id="UP000555756"/>
    </source>
</evidence>
<dbReference type="Proteomes" id="UP000555756">
    <property type="component" value="Unassembled WGS sequence"/>
</dbReference>
<dbReference type="AlphaFoldDB" id="A0A7W4JVP7"/>
<name>A0A7W4JVP7_9PROT</name>
<evidence type="ECO:0008006" key="4">
    <source>
        <dbReference type="Google" id="ProtNLM"/>
    </source>
</evidence>
<evidence type="ECO:0000313" key="2">
    <source>
        <dbReference type="EMBL" id="MBB2191763.1"/>
    </source>
</evidence>
<accession>A0A7W4JVP7</accession>
<organism evidence="2 3">
    <name type="scientific">Gluconacetobacter azotocaptans</name>
    <dbReference type="NCBI Taxonomy" id="142834"/>
    <lineage>
        <taxon>Bacteria</taxon>
        <taxon>Pseudomonadati</taxon>
        <taxon>Pseudomonadota</taxon>
        <taxon>Alphaproteobacteria</taxon>
        <taxon>Acetobacterales</taxon>
        <taxon>Acetobacteraceae</taxon>
        <taxon>Gluconacetobacter</taxon>
    </lineage>
</organism>
<reference evidence="2 3" key="1">
    <citation type="submission" date="2020-04" db="EMBL/GenBank/DDBJ databases">
        <title>Description of novel Gluconacetobacter.</title>
        <authorList>
            <person name="Sombolestani A."/>
        </authorList>
    </citation>
    <scope>NUCLEOTIDE SEQUENCE [LARGE SCALE GENOMIC DNA]</scope>
    <source>
        <strain evidence="2 3">LMG 21311</strain>
    </source>
</reference>
<dbReference type="EMBL" id="JABEQF010000022">
    <property type="protein sequence ID" value="MBB2191763.1"/>
    <property type="molecule type" value="Genomic_DNA"/>
</dbReference>
<feature type="coiled-coil region" evidence="1">
    <location>
        <begin position="12"/>
        <end position="72"/>
    </location>
</feature>
<evidence type="ECO:0000256" key="1">
    <source>
        <dbReference type="SAM" id="Coils"/>
    </source>
</evidence>
<keyword evidence="3" id="KW-1185">Reference proteome</keyword>
<keyword evidence="1" id="KW-0175">Coiled coil</keyword>
<gene>
    <name evidence="2" type="ORF">HLH34_17660</name>
</gene>
<dbReference type="RefSeq" id="WP_183120880.1">
    <property type="nucleotide sequence ID" value="NZ_JABEQF010000022.1"/>
</dbReference>
<proteinExistence type="predicted"/>
<protein>
    <recommendedName>
        <fullName evidence="4">Resolvase</fullName>
    </recommendedName>
</protein>